<feature type="domain" description="Tify" evidence="4">
    <location>
        <begin position="110"/>
        <end position="145"/>
    </location>
</feature>
<protein>
    <recommendedName>
        <fullName evidence="2">Protein TIFY</fullName>
    </recommendedName>
    <alternativeName>
        <fullName evidence="2">Jasmonate ZIM domain-containing protein</fullName>
    </alternativeName>
</protein>
<dbReference type="InterPro" id="IPR040390">
    <property type="entry name" value="TIFY/JAZ"/>
</dbReference>
<comment type="subcellular location">
    <subcellularLocation>
        <location evidence="2">Nucleus</location>
    </subcellularLocation>
</comment>
<comment type="caution">
    <text evidence="5">The sequence shown here is derived from an EMBL/GenBank/DDBJ whole genome shotgun (WGS) entry which is preliminary data.</text>
</comment>
<sequence length="369" mass="38870">MRSSSSQWSFSNVASPLVSFKSAQEHRGNHRSFPHFPQRTLPSEKQGGSQYPITSHHWHQNDLPPINHPSQPMYVPGNASNLVTSAIGGAVTPANGPVVGSTDLRSSPSISSGPCQLTIFYNGSVCVYDHVSPEKAQAIMLLAGNGDSTKPIAAPITMLPTPKAQPSLPKPPSTDPLVATQPPVSRVSVIDIATPIKLPTVKLDTLASNHAPARQLQSNDTTIANEPPSTRLLVKDSSVWNQAGRLESSATVLGHVTQSIPVVASTSGSEGNPIRPIVASVKPTCMEPSKAAVANGAGGVNKSSPSAVPQARKASLARFLEKRQERVVGVSPYPVKKNSTECNTIGFGSSFATNFVSSKKQLDSVESKT</sequence>
<gene>
    <name evidence="5" type="ORF">RND81_06G085900</name>
</gene>
<dbReference type="AlphaFoldDB" id="A0AAW1K9I7"/>
<dbReference type="EMBL" id="JBDFQZ010000006">
    <property type="protein sequence ID" value="KAK9714314.1"/>
    <property type="molecule type" value="Genomic_DNA"/>
</dbReference>
<accession>A0AAW1K9I7</accession>
<reference evidence="5" key="1">
    <citation type="submission" date="2024-03" db="EMBL/GenBank/DDBJ databases">
        <title>WGS assembly of Saponaria officinalis var. Norfolk2.</title>
        <authorList>
            <person name="Jenkins J."/>
            <person name="Shu S."/>
            <person name="Grimwood J."/>
            <person name="Barry K."/>
            <person name="Goodstein D."/>
            <person name="Schmutz J."/>
            <person name="Leebens-Mack J."/>
            <person name="Osbourn A."/>
        </authorList>
    </citation>
    <scope>NUCLEOTIDE SEQUENCE [LARGE SCALE GENOMIC DNA]</scope>
    <source>
        <strain evidence="5">JIC</strain>
    </source>
</reference>
<feature type="compositionally biased region" description="Polar residues" evidence="3">
    <location>
        <begin position="40"/>
        <end position="53"/>
    </location>
</feature>
<evidence type="ECO:0000256" key="1">
    <source>
        <dbReference type="ARBA" id="ARBA00008614"/>
    </source>
</evidence>
<organism evidence="5 6">
    <name type="scientific">Saponaria officinalis</name>
    <name type="common">Common soapwort</name>
    <name type="synonym">Lychnis saponaria</name>
    <dbReference type="NCBI Taxonomy" id="3572"/>
    <lineage>
        <taxon>Eukaryota</taxon>
        <taxon>Viridiplantae</taxon>
        <taxon>Streptophyta</taxon>
        <taxon>Embryophyta</taxon>
        <taxon>Tracheophyta</taxon>
        <taxon>Spermatophyta</taxon>
        <taxon>Magnoliopsida</taxon>
        <taxon>eudicotyledons</taxon>
        <taxon>Gunneridae</taxon>
        <taxon>Pentapetalae</taxon>
        <taxon>Caryophyllales</taxon>
        <taxon>Caryophyllaceae</taxon>
        <taxon>Caryophylleae</taxon>
        <taxon>Saponaria</taxon>
    </lineage>
</organism>
<evidence type="ECO:0000313" key="5">
    <source>
        <dbReference type="EMBL" id="KAK9714314.1"/>
    </source>
</evidence>
<dbReference type="PROSITE" id="PS51320">
    <property type="entry name" value="TIFY"/>
    <property type="match status" value="1"/>
</dbReference>
<proteinExistence type="inferred from homology"/>
<dbReference type="GO" id="GO:0005634">
    <property type="term" value="C:nucleus"/>
    <property type="evidence" value="ECO:0007669"/>
    <property type="project" value="UniProtKB-SubCell"/>
</dbReference>
<evidence type="ECO:0000259" key="4">
    <source>
        <dbReference type="PROSITE" id="PS51320"/>
    </source>
</evidence>
<keyword evidence="2" id="KW-1184">Jasmonic acid signaling pathway</keyword>
<dbReference type="PANTHER" id="PTHR33077">
    <property type="entry name" value="PROTEIN TIFY 4A-RELATED-RELATED"/>
    <property type="match status" value="1"/>
</dbReference>
<dbReference type="Proteomes" id="UP001443914">
    <property type="component" value="Unassembled WGS sequence"/>
</dbReference>
<dbReference type="SMART" id="SM00979">
    <property type="entry name" value="TIFY"/>
    <property type="match status" value="1"/>
</dbReference>
<dbReference type="Pfam" id="PF09425">
    <property type="entry name" value="Jas_motif"/>
    <property type="match status" value="1"/>
</dbReference>
<name>A0AAW1K9I7_SAPOF</name>
<evidence type="ECO:0000256" key="2">
    <source>
        <dbReference type="RuleBase" id="RU369065"/>
    </source>
</evidence>
<keyword evidence="6" id="KW-1185">Reference proteome</keyword>
<feature type="region of interest" description="Disordered" evidence="3">
    <location>
        <begin position="23"/>
        <end position="56"/>
    </location>
</feature>
<comment type="similarity">
    <text evidence="1 2">Belongs to the TIFY/JAZ family.</text>
</comment>
<evidence type="ECO:0000313" key="6">
    <source>
        <dbReference type="Proteomes" id="UP001443914"/>
    </source>
</evidence>
<dbReference type="InterPro" id="IPR010399">
    <property type="entry name" value="Tify_dom"/>
</dbReference>
<dbReference type="GO" id="GO:2000022">
    <property type="term" value="P:regulation of jasmonic acid mediated signaling pathway"/>
    <property type="evidence" value="ECO:0007669"/>
    <property type="project" value="UniProtKB-UniRule"/>
</dbReference>
<dbReference type="Pfam" id="PF06200">
    <property type="entry name" value="tify"/>
    <property type="match status" value="1"/>
</dbReference>
<dbReference type="GO" id="GO:0031347">
    <property type="term" value="P:regulation of defense response"/>
    <property type="evidence" value="ECO:0007669"/>
    <property type="project" value="UniProtKB-UniRule"/>
</dbReference>
<dbReference type="GO" id="GO:0009611">
    <property type="term" value="P:response to wounding"/>
    <property type="evidence" value="ECO:0007669"/>
    <property type="project" value="UniProtKB-UniRule"/>
</dbReference>
<comment type="function">
    <text evidence="2">Repressor of jasmonate responses.</text>
</comment>
<comment type="domain">
    <text evidence="2">The jas domain is required for interaction with COI1.</text>
</comment>
<keyword evidence="2" id="KW-0539">Nucleus</keyword>
<dbReference type="PANTHER" id="PTHR33077:SF90">
    <property type="entry name" value="PROTEIN TIFY 7"/>
    <property type="match status" value="1"/>
</dbReference>
<evidence type="ECO:0000256" key="3">
    <source>
        <dbReference type="SAM" id="MobiDB-lite"/>
    </source>
</evidence>
<dbReference type="InterPro" id="IPR018467">
    <property type="entry name" value="CCT_CS"/>
</dbReference>